<dbReference type="EMBL" id="JASJOU010000008">
    <property type="protein sequence ID" value="MDJ1503594.1"/>
    <property type="molecule type" value="Genomic_DNA"/>
</dbReference>
<name>A0AAE3R4H5_9BACT</name>
<proteinExistence type="predicted"/>
<evidence type="ECO:0000313" key="2">
    <source>
        <dbReference type="Proteomes" id="UP001232063"/>
    </source>
</evidence>
<dbReference type="AlphaFoldDB" id="A0AAE3R4H5"/>
<protein>
    <submittedName>
        <fullName evidence="1">Uncharacterized protein</fullName>
    </submittedName>
</protein>
<comment type="caution">
    <text evidence="1">The sequence shown here is derived from an EMBL/GenBank/DDBJ whole genome shotgun (WGS) entry which is preliminary data.</text>
</comment>
<keyword evidence="2" id="KW-1185">Reference proteome</keyword>
<reference evidence="1" key="1">
    <citation type="submission" date="2023-05" db="EMBL/GenBank/DDBJ databases">
        <authorList>
            <person name="Zhang X."/>
        </authorList>
    </citation>
    <scope>NUCLEOTIDE SEQUENCE</scope>
    <source>
        <strain evidence="1">BD1B2-1</strain>
    </source>
</reference>
<organism evidence="1 2">
    <name type="scientific">Xanthocytophaga agilis</name>
    <dbReference type="NCBI Taxonomy" id="3048010"/>
    <lineage>
        <taxon>Bacteria</taxon>
        <taxon>Pseudomonadati</taxon>
        <taxon>Bacteroidota</taxon>
        <taxon>Cytophagia</taxon>
        <taxon>Cytophagales</taxon>
        <taxon>Rhodocytophagaceae</taxon>
        <taxon>Xanthocytophaga</taxon>
    </lineage>
</organism>
<dbReference type="Proteomes" id="UP001232063">
    <property type="component" value="Unassembled WGS sequence"/>
</dbReference>
<evidence type="ECO:0000313" key="1">
    <source>
        <dbReference type="EMBL" id="MDJ1503594.1"/>
    </source>
</evidence>
<gene>
    <name evidence="1" type="ORF">QNI22_23205</name>
</gene>
<dbReference type="RefSeq" id="WP_314514214.1">
    <property type="nucleotide sequence ID" value="NZ_JASJOU010000008.1"/>
</dbReference>
<accession>A0AAE3R4H5</accession>
<sequence>MQFQSPEYTRSRIEPFRTLELGEVSATCAQIIAEAESILVTASSVPIEKSSHYQKLLIIRQASSYQPLIISDIPNTCGHLSDWKNTLFEVLSLI</sequence>